<evidence type="ECO:0000256" key="3">
    <source>
        <dbReference type="ARBA" id="ARBA00022989"/>
    </source>
</evidence>
<evidence type="ECO:0000256" key="1">
    <source>
        <dbReference type="ARBA" id="ARBA00004167"/>
    </source>
</evidence>
<name>A0ABP1CT15_9APHY</name>
<dbReference type="CDD" id="cd12087">
    <property type="entry name" value="TM_EGFR-like"/>
    <property type="match status" value="1"/>
</dbReference>
<comment type="subcellular location">
    <subcellularLocation>
        <location evidence="1">Membrane</location>
        <topology evidence="1">Single-pass membrane protein</topology>
    </subcellularLocation>
</comment>
<dbReference type="Proteomes" id="UP001497453">
    <property type="component" value="Chromosome 11"/>
</dbReference>
<feature type="transmembrane region" description="Helical" evidence="5">
    <location>
        <begin position="162"/>
        <end position="185"/>
    </location>
</feature>
<dbReference type="InterPro" id="IPR051694">
    <property type="entry name" value="Immunoregulatory_rcpt-like"/>
</dbReference>
<dbReference type="Gene3D" id="2.60.120.260">
    <property type="entry name" value="Galactose-binding domain-like"/>
    <property type="match status" value="1"/>
</dbReference>
<evidence type="ECO:0000256" key="5">
    <source>
        <dbReference type="SAM" id="Phobius"/>
    </source>
</evidence>
<keyword evidence="3 5" id="KW-1133">Transmembrane helix</keyword>
<organism evidence="6 7">
    <name type="scientific">Somion occarium</name>
    <dbReference type="NCBI Taxonomy" id="3059160"/>
    <lineage>
        <taxon>Eukaryota</taxon>
        <taxon>Fungi</taxon>
        <taxon>Dikarya</taxon>
        <taxon>Basidiomycota</taxon>
        <taxon>Agaricomycotina</taxon>
        <taxon>Agaricomycetes</taxon>
        <taxon>Polyporales</taxon>
        <taxon>Cerrenaceae</taxon>
        <taxon>Somion</taxon>
    </lineage>
</organism>
<sequence>MTEPVVLTQIPADDPRVIYDRGVWHPWPVENSSSRYTTKANATASLTFNGTLIVAYGIVNISSGQATYQLDCTNSSTPKLPPPSNTSLPLYPSQNVDNSEHQLTVTAMDEGQPFILSHFVVATSGEITGRPVDKFMSCLNHRDFDSVGQGQSTDSSVRPLPVGAIAGIVVGSVLFLALVTVLAVCQWRRRRCPRKTTLADNGFAIIEIDNVNLKRHPLYDFMSFKAPDPLPGSVPPISNTFTPTSASQSSAMFSSVIMIPPFPSTTTGSVPDTNRN</sequence>
<keyword evidence="2 5" id="KW-0812">Transmembrane</keyword>
<evidence type="ECO:0000256" key="4">
    <source>
        <dbReference type="ARBA" id="ARBA00023136"/>
    </source>
</evidence>
<keyword evidence="7" id="KW-1185">Reference proteome</keyword>
<dbReference type="PANTHER" id="PTHR15549">
    <property type="entry name" value="PAIRED IMMUNOGLOBULIN-LIKE TYPE 2 RECEPTOR"/>
    <property type="match status" value="1"/>
</dbReference>
<evidence type="ECO:0000256" key="2">
    <source>
        <dbReference type="ARBA" id="ARBA00022692"/>
    </source>
</evidence>
<keyword evidence="4 5" id="KW-0472">Membrane</keyword>
<accession>A0ABP1CT15</accession>
<reference evidence="7" key="1">
    <citation type="submission" date="2024-04" db="EMBL/GenBank/DDBJ databases">
        <authorList>
            <person name="Shaw F."/>
            <person name="Minotto A."/>
        </authorList>
    </citation>
    <scope>NUCLEOTIDE SEQUENCE [LARGE SCALE GENOMIC DNA]</scope>
</reference>
<dbReference type="PANTHER" id="PTHR15549:SF30">
    <property type="entry name" value="MID2 DOMAIN-CONTAINING PROTEIN"/>
    <property type="match status" value="1"/>
</dbReference>
<evidence type="ECO:0000313" key="7">
    <source>
        <dbReference type="Proteomes" id="UP001497453"/>
    </source>
</evidence>
<proteinExistence type="predicted"/>
<dbReference type="EMBL" id="OZ037954">
    <property type="protein sequence ID" value="CAL1698810.1"/>
    <property type="molecule type" value="Genomic_DNA"/>
</dbReference>
<evidence type="ECO:0000313" key="6">
    <source>
        <dbReference type="EMBL" id="CAL1698810.1"/>
    </source>
</evidence>
<protein>
    <submittedName>
        <fullName evidence="6">Uncharacterized protein</fullName>
    </submittedName>
</protein>
<gene>
    <name evidence="6" type="ORF">GFSPODELE1_LOCUS2334</name>
</gene>